<dbReference type="Proteomes" id="UP000029120">
    <property type="component" value="Chromosome 4"/>
</dbReference>
<keyword evidence="4" id="KW-1185">Reference proteome</keyword>
<feature type="region of interest" description="Disordered" evidence="2">
    <location>
        <begin position="1"/>
        <end position="43"/>
    </location>
</feature>
<dbReference type="EMBL" id="CM002872">
    <property type="protein sequence ID" value="KFK35908.1"/>
    <property type="molecule type" value="Genomic_DNA"/>
</dbReference>
<accession>A0A087H1A6</accession>
<feature type="compositionally biased region" description="Acidic residues" evidence="2">
    <location>
        <begin position="7"/>
        <end position="36"/>
    </location>
</feature>
<reference evidence="4" key="1">
    <citation type="journal article" date="2015" name="Nat. Plants">
        <title>Genome expansion of Arabis alpina linked with retrotransposition and reduced symmetric DNA methylation.</title>
        <authorList>
            <person name="Willing E.M."/>
            <person name="Rawat V."/>
            <person name="Mandakova T."/>
            <person name="Maumus F."/>
            <person name="James G.V."/>
            <person name="Nordstroem K.J."/>
            <person name="Becker C."/>
            <person name="Warthmann N."/>
            <person name="Chica C."/>
            <person name="Szarzynska B."/>
            <person name="Zytnicki M."/>
            <person name="Albani M.C."/>
            <person name="Kiefer C."/>
            <person name="Bergonzi S."/>
            <person name="Castaings L."/>
            <person name="Mateos J.L."/>
            <person name="Berns M.C."/>
            <person name="Bujdoso N."/>
            <person name="Piofczyk T."/>
            <person name="de Lorenzo L."/>
            <person name="Barrero-Sicilia C."/>
            <person name="Mateos I."/>
            <person name="Piednoel M."/>
            <person name="Hagmann J."/>
            <person name="Chen-Min-Tao R."/>
            <person name="Iglesias-Fernandez R."/>
            <person name="Schuster S.C."/>
            <person name="Alonso-Blanco C."/>
            <person name="Roudier F."/>
            <person name="Carbonero P."/>
            <person name="Paz-Ares J."/>
            <person name="Davis S.J."/>
            <person name="Pecinka A."/>
            <person name="Quesneville H."/>
            <person name="Colot V."/>
            <person name="Lysak M.A."/>
            <person name="Weigel D."/>
            <person name="Coupland G."/>
            <person name="Schneeberger K."/>
        </authorList>
    </citation>
    <scope>NUCLEOTIDE SEQUENCE [LARGE SCALE GENOMIC DNA]</scope>
    <source>
        <strain evidence="4">cv. Pajares</strain>
    </source>
</reference>
<protein>
    <submittedName>
        <fullName evidence="3">Uncharacterized protein</fullName>
    </submittedName>
</protein>
<evidence type="ECO:0000256" key="1">
    <source>
        <dbReference type="SAM" id="Coils"/>
    </source>
</evidence>
<sequence>MKRACVDGDDADDDESFMDEEDDDESFMDEEEDDDMTIAIGDGSETLEKRKCRRYKVVESDESDDSRLCQKLDSIKIEQRIEDVDESANEEHKKKLLSDDVEDAEKKKTCLHEDREKESYIEEWRSEAKKEEEELDEELKQRKLRIEAIALNVEARMMNVEKDLAVIRDWKSRGIKIKKEGTS</sequence>
<dbReference type="AlphaFoldDB" id="A0A087H1A6"/>
<feature type="coiled-coil region" evidence="1">
    <location>
        <begin position="87"/>
        <end position="145"/>
    </location>
</feature>
<proteinExistence type="predicted"/>
<evidence type="ECO:0000313" key="3">
    <source>
        <dbReference type="EMBL" id="KFK35908.1"/>
    </source>
</evidence>
<dbReference type="OMA" id="ANCWLLE"/>
<gene>
    <name evidence="3" type="ordered locus">AALP_Aa4g051900</name>
</gene>
<evidence type="ECO:0000256" key="2">
    <source>
        <dbReference type="SAM" id="MobiDB-lite"/>
    </source>
</evidence>
<name>A0A087H1A6_ARAAL</name>
<dbReference type="Gramene" id="KFK35908">
    <property type="protein sequence ID" value="KFK35908"/>
    <property type="gene ID" value="AALP_AA4G051900"/>
</dbReference>
<evidence type="ECO:0000313" key="4">
    <source>
        <dbReference type="Proteomes" id="UP000029120"/>
    </source>
</evidence>
<keyword evidence="1" id="KW-0175">Coiled coil</keyword>
<organism evidence="3 4">
    <name type="scientific">Arabis alpina</name>
    <name type="common">Alpine rock-cress</name>
    <dbReference type="NCBI Taxonomy" id="50452"/>
    <lineage>
        <taxon>Eukaryota</taxon>
        <taxon>Viridiplantae</taxon>
        <taxon>Streptophyta</taxon>
        <taxon>Embryophyta</taxon>
        <taxon>Tracheophyta</taxon>
        <taxon>Spermatophyta</taxon>
        <taxon>Magnoliopsida</taxon>
        <taxon>eudicotyledons</taxon>
        <taxon>Gunneridae</taxon>
        <taxon>Pentapetalae</taxon>
        <taxon>rosids</taxon>
        <taxon>malvids</taxon>
        <taxon>Brassicales</taxon>
        <taxon>Brassicaceae</taxon>
        <taxon>Arabideae</taxon>
        <taxon>Arabis</taxon>
    </lineage>
</organism>